<sequence length="62" mass="6930">DAVSQRFPTLLTLRKKLVDHLNAIRQDNELQLAYNRTPSSLLMSNGISSMNVATSNIPLSFQ</sequence>
<gene>
    <name evidence="1" type="ORF">TMI583_LOCUS49311</name>
</gene>
<proteinExistence type="predicted"/>
<feature type="non-terminal residue" evidence="1">
    <location>
        <position position="1"/>
    </location>
</feature>
<evidence type="ECO:0000313" key="1">
    <source>
        <dbReference type="EMBL" id="CAF4539661.1"/>
    </source>
</evidence>
<accession>A0A8S2YAX8</accession>
<comment type="caution">
    <text evidence="1">The sequence shown here is derived from an EMBL/GenBank/DDBJ whole genome shotgun (WGS) entry which is preliminary data.</text>
</comment>
<dbReference type="Proteomes" id="UP000682733">
    <property type="component" value="Unassembled WGS sequence"/>
</dbReference>
<name>A0A8S2YAX8_9BILA</name>
<dbReference type="EMBL" id="CAJOBA010106617">
    <property type="protein sequence ID" value="CAF4539661.1"/>
    <property type="molecule type" value="Genomic_DNA"/>
</dbReference>
<reference evidence="1" key="1">
    <citation type="submission" date="2021-02" db="EMBL/GenBank/DDBJ databases">
        <authorList>
            <person name="Nowell W R."/>
        </authorList>
    </citation>
    <scope>NUCLEOTIDE SEQUENCE</scope>
</reference>
<protein>
    <submittedName>
        <fullName evidence="1">Uncharacterized protein</fullName>
    </submittedName>
</protein>
<evidence type="ECO:0000313" key="2">
    <source>
        <dbReference type="Proteomes" id="UP000682733"/>
    </source>
</evidence>
<organism evidence="1 2">
    <name type="scientific">Didymodactylos carnosus</name>
    <dbReference type="NCBI Taxonomy" id="1234261"/>
    <lineage>
        <taxon>Eukaryota</taxon>
        <taxon>Metazoa</taxon>
        <taxon>Spiralia</taxon>
        <taxon>Gnathifera</taxon>
        <taxon>Rotifera</taxon>
        <taxon>Eurotatoria</taxon>
        <taxon>Bdelloidea</taxon>
        <taxon>Philodinida</taxon>
        <taxon>Philodinidae</taxon>
        <taxon>Didymodactylos</taxon>
    </lineage>
</organism>
<dbReference type="AlphaFoldDB" id="A0A8S2YAX8"/>